<comment type="caution">
    <text evidence="1">The sequence shown here is derived from an EMBL/GenBank/DDBJ whole genome shotgun (WGS) entry which is preliminary data.</text>
</comment>
<dbReference type="Proteomes" id="UP000003692">
    <property type="component" value="Unassembled WGS sequence"/>
</dbReference>
<organism evidence="1 2">
    <name type="scientific">Edwardsiella tarda ATCC 23685</name>
    <dbReference type="NCBI Taxonomy" id="500638"/>
    <lineage>
        <taxon>Bacteria</taxon>
        <taxon>Pseudomonadati</taxon>
        <taxon>Pseudomonadota</taxon>
        <taxon>Gammaproteobacteria</taxon>
        <taxon>Enterobacterales</taxon>
        <taxon>Hafniaceae</taxon>
        <taxon>Edwardsiella</taxon>
    </lineage>
</organism>
<proteinExistence type="predicted"/>
<gene>
    <name evidence="1" type="ORF">EDWATA_00083</name>
</gene>
<dbReference type="AlphaFoldDB" id="D4F059"/>
<protein>
    <submittedName>
        <fullName evidence="1">Uncharacterized protein</fullName>
    </submittedName>
</protein>
<evidence type="ECO:0000313" key="1">
    <source>
        <dbReference type="EMBL" id="EFE24843.1"/>
    </source>
</evidence>
<reference evidence="1 2" key="1">
    <citation type="submission" date="2010-02" db="EMBL/GenBank/DDBJ databases">
        <authorList>
            <person name="Weinstock G."/>
            <person name="Sodergren E."/>
            <person name="Clifton S."/>
            <person name="Fulton L."/>
            <person name="Fulton B."/>
            <person name="Courtney L."/>
            <person name="Fronick C."/>
            <person name="Harrison M."/>
            <person name="Strong C."/>
            <person name="Farmer C."/>
            <person name="Delahaunty K."/>
            <person name="Markovic C."/>
            <person name="Hall O."/>
            <person name="Minx P."/>
            <person name="Tomlinson C."/>
            <person name="Mitreva M."/>
            <person name="Nelson J."/>
            <person name="Hou S."/>
            <person name="Wollam A."/>
            <person name="Pepin K.H."/>
            <person name="Johnson M."/>
            <person name="Bhonagiri V."/>
            <person name="Zhang X."/>
            <person name="Suruliraj S."/>
            <person name="Warren W."/>
            <person name="Chinwalla A."/>
            <person name="Mardis E.R."/>
            <person name="Wilson R.K."/>
        </authorList>
    </citation>
    <scope>NUCLEOTIDE SEQUENCE [LARGE SCALE GENOMIC DNA]</scope>
    <source>
        <strain evidence="1 2">ATCC 23685</strain>
    </source>
</reference>
<sequence length="87" mass="10049">MPGSISIVSLFNNLIIIGRCATFLCFSLPGSLHSPQPVPLRTALLTTRYKHNLCHHSRHNSAATGKRRRYRCPLNNYMVNKFIWYIY</sequence>
<accession>D4F059</accession>
<name>D4F059_EDWTA</name>
<evidence type="ECO:0000313" key="2">
    <source>
        <dbReference type="Proteomes" id="UP000003692"/>
    </source>
</evidence>
<dbReference type="HOGENOM" id="CLU_2478413_0_0_6"/>
<dbReference type="EMBL" id="ADGK01000006">
    <property type="protein sequence ID" value="EFE24843.1"/>
    <property type="molecule type" value="Genomic_DNA"/>
</dbReference>